<evidence type="ECO:0000313" key="3">
    <source>
        <dbReference type="Proteomes" id="UP000240429"/>
    </source>
</evidence>
<feature type="region of interest" description="Disordered" evidence="1">
    <location>
        <begin position="96"/>
        <end position="116"/>
    </location>
</feature>
<accession>A0A2P8PU48</accession>
<comment type="caution">
    <text evidence="2">The sequence shown here is derived from an EMBL/GenBank/DDBJ whole genome shotgun (WGS) entry which is preliminary data.</text>
</comment>
<reference evidence="2 3" key="1">
    <citation type="submission" date="2018-03" db="EMBL/GenBank/DDBJ databases">
        <title>Streptomyces dioscori sp. nov., a novel endophytic actinobacterium isolated from bulbil of Dioscorea bulbifera L.</title>
        <authorList>
            <person name="Zhikuan W."/>
        </authorList>
    </citation>
    <scope>NUCLEOTIDE SEQUENCE [LARGE SCALE GENOMIC DNA]</scope>
    <source>
        <strain evidence="2 3">A217</strain>
    </source>
</reference>
<dbReference type="OrthoDB" id="3395612at2"/>
<evidence type="ECO:0000313" key="2">
    <source>
        <dbReference type="EMBL" id="PSM37499.1"/>
    </source>
</evidence>
<gene>
    <name evidence="2" type="ORF">C6Y14_41835</name>
</gene>
<name>A0A2P8PU48_9ACTN</name>
<sequence>MTAEFHMKLDEGMLGYFREIADEMAGRFGISRAEAVARVSERYGGTEISPYPDLMCHELPEFWAYGLYYYPDDAGRLPTGDADAGVDLARLRIRPRPPEDSPVWTLRGDLRGGGEA</sequence>
<protein>
    <submittedName>
        <fullName evidence="2">Uncharacterized protein</fullName>
    </submittedName>
</protein>
<proteinExistence type="predicted"/>
<evidence type="ECO:0000256" key="1">
    <source>
        <dbReference type="SAM" id="MobiDB-lite"/>
    </source>
</evidence>
<keyword evidence="3" id="KW-1185">Reference proteome</keyword>
<dbReference type="EMBL" id="PYBJ01000041">
    <property type="protein sequence ID" value="PSM37499.1"/>
    <property type="molecule type" value="Genomic_DNA"/>
</dbReference>
<dbReference type="Proteomes" id="UP000240429">
    <property type="component" value="Unassembled WGS sequence"/>
</dbReference>
<organism evidence="2 3">
    <name type="scientific">Streptomyces dioscori</name>
    <dbReference type="NCBI Taxonomy" id="2109333"/>
    <lineage>
        <taxon>Bacteria</taxon>
        <taxon>Bacillati</taxon>
        <taxon>Actinomycetota</taxon>
        <taxon>Actinomycetes</taxon>
        <taxon>Kitasatosporales</taxon>
        <taxon>Streptomycetaceae</taxon>
        <taxon>Streptomyces</taxon>
        <taxon>Streptomyces aurantiacus group</taxon>
    </lineage>
</organism>
<dbReference type="AlphaFoldDB" id="A0A2P8PU48"/>